<dbReference type="STRING" id="456442.Mboo_1576"/>
<dbReference type="eggNOG" id="arCOG08228">
    <property type="taxonomic scope" value="Archaea"/>
</dbReference>
<evidence type="ECO:0000313" key="2">
    <source>
        <dbReference type="Proteomes" id="UP000002408"/>
    </source>
</evidence>
<sequence length="115" mass="12128" precursor="true">MTGRWYLLLGFLLLLLCAAGCTSLSIGTVSYANNNLSIGVTGPQSPQEIGVQVTVYGVSDLSQHELFTTGTTTTLDGTGQTVTIPADLAPGTYKIYVYLIANGNREAAVIRDITV</sequence>
<dbReference type="KEGG" id="mbn:Mboo_1576"/>
<reference evidence="2" key="1">
    <citation type="journal article" date="2015" name="Microbiology">
        <title>Genome of Methanoregula boonei 6A8 reveals adaptations to oligotrophic peatland environments.</title>
        <authorList>
            <person name="Braeuer S."/>
            <person name="Cadillo-Quiroz H."/>
            <person name="Kyrpides N."/>
            <person name="Woyke T."/>
            <person name="Goodwin L."/>
            <person name="Detter C."/>
            <person name="Podell S."/>
            <person name="Yavitt J.B."/>
            <person name="Zinder S.H."/>
        </authorList>
    </citation>
    <scope>NUCLEOTIDE SEQUENCE [LARGE SCALE GENOMIC DNA]</scope>
    <source>
        <strain evidence="2">DSM 21154 / JCM 14090 / 6A8</strain>
    </source>
</reference>
<dbReference type="Proteomes" id="UP000002408">
    <property type="component" value="Chromosome"/>
</dbReference>
<accession>A7I8N2</accession>
<name>A7I8N2_METB6</name>
<dbReference type="EMBL" id="CP000780">
    <property type="protein sequence ID" value="ABS56093.1"/>
    <property type="molecule type" value="Genomic_DNA"/>
</dbReference>
<protein>
    <submittedName>
        <fullName evidence="1">Uncharacterized protein</fullName>
    </submittedName>
</protein>
<keyword evidence="2" id="KW-1185">Reference proteome</keyword>
<dbReference type="GeneID" id="5410588"/>
<dbReference type="OrthoDB" id="109594at2157"/>
<proteinExistence type="predicted"/>
<dbReference type="AlphaFoldDB" id="A7I8N2"/>
<gene>
    <name evidence="1" type="ordered locus">Mboo_1576</name>
</gene>
<evidence type="ECO:0000313" key="1">
    <source>
        <dbReference type="EMBL" id="ABS56093.1"/>
    </source>
</evidence>
<dbReference type="RefSeq" id="WP_012107136.1">
    <property type="nucleotide sequence ID" value="NC_009712.1"/>
</dbReference>
<dbReference type="HOGENOM" id="CLU_145821_0_0_2"/>
<organism evidence="1 2">
    <name type="scientific">Methanoregula boonei (strain DSM 21154 / JCM 14090 / 6A8)</name>
    <dbReference type="NCBI Taxonomy" id="456442"/>
    <lineage>
        <taxon>Archaea</taxon>
        <taxon>Methanobacteriati</taxon>
        <taxon>Methanobacteriota</taxon>
        <taxon>Stenosarchaea group</taxon>
        <taxon>Methanomicrobia</taxon>
        <taxon>Methanomicrobiales</taxon>
        <taxon>Methanoregulaceae</taxon>
        <taxon>Methanoregula</taxon>
    </lineage>
</organism>